<keyword evidence="4" id="KW-0472">Membrane</keyword>
<evidence type="ECO:0000313" key="7">
    <source>
        <dbReference type="EMBL" id="ORB74773.1"/>
    </source>
</evidence>
<dbReference type="PROSITE" id="PS50928">
    <property type="entry name" value="ABC_TM1"/>
    <property type="match status" value="1"/>
</dbReference>
<sequence>AGLLILAAVVQLVCHERNGFAAALAITVMMLPIVIRSADVVLRLVPANLREASYALGTSRWRTVWHVVLPTARSGLATAVILGTARGLGE</sequence>
<keyword evidence="3" id="KW-1133">Transmembrane helix</keyword>
<keyword evidence="5" id="KW-0813">Transport</keyword>
<evidence type="ECO:0000313" key="8">
    <source>
        <dbReference type="Proteomes" id="UP000192847"/>
    </source>
</evidence>
<evidence type="ECO:0000256" key="3">
    <source>
        <dbReference type="ARBA" id="ARBA00022989"/>
    </source>
</evidence>
<proteinExistence type="inferred from homology"/>
<feature type="non-terminal residue" evidence="7">
    <location>
        <position position="90"/>
    </location>
</feature>
<comment type="caution">
    <text evidence="7">The sequence shown here is derived from an EMBL/GenBank/DDBJ whole genome shotgun (WGS) entry which is preliminary data.</text>
</comment>
<name>A0ABX3TBZ3_9MYCO</name>
<dbReference type="InterPro" id="IPR000515">
    <property type="entry name" value="MetI-like"/>
</dbReference>
<dbReference type="PANTHER" id="PTHR42922">
    <property type="entry name" value="PHOSPHATE TRANSPORT SYSTEM PERMEASE PROTEIN PSTA"/>
    <property type="match status" value="1"/>
</dbReference>
<comment type="similarity">
    <text evidence="5">Belongs to the binding-protein-dependent transport system permease family.</text>
</comment>
<reference evidence="7 8" key="1">
    <citation type="submission" date="2017-02" db="EMBL/GenBank/DDBJ databases">
        <title>The new phylogeny of genus Mycobacterium.</title>
        <authorList>
            <person name="Tortoli E."/>
            <person name="Trovato A."/>
            <person name="Cirillo D.M."/>
        </authorList>
    </citation>
    <scope>NUCLEOTIDE SEQUENCE [LARGE SCALE GENOMIC DNA]</scope>
    <source>
        <strain evidence="7 8">CCUG 56329</strain>
    </source>
</reference>
<evidence type="ECO:0000256" key="5">
    <source>
        <dbReference type="RuleBase" id="RU363032"/>
    </source>
</evidence>
<dbReference type="PANTHER" id="PTHR42922:SF1">
    <property type="entry name" value="PHOSPHATE TRANSPORT SYSTEM PERMEASE PROTEIN PSTA"/>
    <property type="match status" value="1"/>
</dbReference>
<gene>
    <name evidence="7" type="ORF">BST46_30820</name>
</gene>
<dbReference type="InterPro" id="IPR051408">
    <property type="entry name" value="Phosphate_transprt_permease"/>
</dbReference>
<evidence type="ECO:0000256" key="4">
    <source>
        <dbReference type="ARBA" id="ARBA00023136"/>
    </source>
</evidence>
<dbReference type="CDD" id="cd06261">
    <property type="entry name" value="TM_PBP2"/>
    <property type="match status" value="1"/>
</dbReference>
<dbReference type="Gene3D" id="1.10.3720.10">
    <property type="entry name" value="MetI-like"/>
    <property type="match status" value="1"/>
</dbReference>
<comment type="subcellular location">
    <subcellularLocation>
        <location evidence="5">Cell membrane</location>
        <topology evidence="5">Multi-pass membrane protein</topology>
    </subcellularLocation>
    <subcellularLocation>
        <location evidence="1">Membrane</location>
        <topology evidence="1">Multi-pass membrane protein</topology>
    </subcellularLocation>
</comment>
<dbReference type="InterPro" id="IPR035906">
    <property type="entry name" value="MetI-like_sf"/>
</dbReference>
<dbReference type="SUPFAM" id="SSF161098">
    <property type="entry name" value="MetI-like"/>
    <property type="match status" value="1"/>
</dbReference>
<organism evidence="7 8">
    <name type="scientific">Mycobacterium timonense</name>
    <dbReference type="NCBI Taxonomy" id="701043"/>
    <lineage>
        <taxon>Bacteria</taxon>
        <taxon>Bacillati</taxon>
        <taxon>Actinomycetota</taxon>
        <taxon>Actinomycetes</taxon>
        <taxon>Mycobacteriales</taxon>
        <taxon>Mycobacteriaceae</taxon>
        <taxon>Mycobacterium</taxon>
        <taxon>Mycobacterium avium complex (MAC)</taxon>
    </lineage>
</organism>
<evidence type="ECO:0000259" key="6">
    <source>
        <dbReference type="PROSITE" id="PS50928"/>
    </source>
</evidence>
<evidence type="ECO:0000256" key="1">
    <source>
        <dbReference type="ARBA" id="ARBA00004141"/>
    </source>
</evidence>
<protein>
    <submittedName>
        <fullName evidence="7">Phosphate ABC transporter, permease protein PstA</fullName>
    </submittedName>
</protein>
<feature type="domain" description="ABC transmembrane type-1" evidence="6">
    <location>
        <begin position="1"/>
        <end position="90"/>
    </location>
</feature>
<feature type="non-terminal residue" evidence="7">
    <location>
        <position position="1"/>
    </location>
</feature>
<dbReference type="Pfam" id="PF00528">
    <property type="entry name" value="BPD_transp_1"/>
    <property type="match status" value="1"/>
</dbReference>
<keyword evidence="8" id="KW-1185">Reference proteome</keyword>
<dbReference type="Proteomes" id="UP000192847">
    <property type="component" value="Unassembled WGS sequence"/>
</dbReference>
<keyword evidence="2" id="KW-0812">Transmembrane</keyword>
<evidence type="ECO:0000256" key="2">
    <source>
        <dbReference type="ARBA" id="ARBA00022692"/>
    </source>
</evidence>
<dbReference type="EMBL" id="MVIL01001017">
    <property type="protein sequence ID" value="ORB74773.1"/>
    <property type="molecule type" value="Genomic_DNA"/>
</dbReference>
<accession>A0ABX3TBZ3</accession>
<dbReference type="RefSeq" id="WP_142277767.1">
    <property type="nucleotide sequence ID" value="NZ_MVIL01001017.1"/>
</dbReference>